<dbReference type="Pfam" id="PF00076">
    <property type="entry name" value="RRM_1"/>
    <property type="match status" value="1"/>
</dbReference>
<proteinExistence type="predicted"/>
<evidence type="ECO:0000256" key="2">
    <source>
        <dbReference type="PROSITE-ProRule" id="PRU00176"/>
    </source>
</evidence>
<dbReference type="GO" id="GO:0003723">
    <property type="term" value="F:RNA binding"/>
    <property type="evidence" value="ECO:0007669"/>
    <property type="project" value="UniProtKB-UniRule"/>
</dbReference>
<dbReference type="SUPFAM" id="SSF54928">
    <property type="entry name" value="RNA-binding domain, RBD"/>
    <property type="match status" value="1"/>
</dbReference>
<keyword evidence="1 2" id="KW-0694">RNA-binding</keyword>
<dbReference type="EMBL" id="GBEZ01006875">
    <property type="protein sequence ID" value="JAC78547.1"/>
    <property type="molecule type" value="Transcribed_RNA"/>
</dbReference>
<reference evidence="5" key="1">
    <citation type="submission" date="2014-05" db="EMBL/GenBank/DDBJ databases">
        <title>The transcriptome of the halophilic microalga Tetraselmis sp. GSL018 isolated from the Great Salt Lake, Utah.</title>
        <authorList>
            <person name="Jinkerson R.E."/>
            <person name="D'Adamo S."/>
            <person name="Posewitz M.C."/>
        </authorList>
    </citation>
    <scope>NUCLEOTIDE SEQUENCE</scope>
    <source>
        <strain evidence="5">GSL018</strain>
    </source>
</reference>
<accession>A0A061S077</accession>
<dbReference type="AlphaFoldDB" id="A0A061S077"/>
<name>A0A061S077_9CHLO</name>
<feature type="region of interest" description="Disordered" evidence="3">
    <location>
        <begin position="1"/>
        <end position="72"/>
    </location>
</feature>
<sequence>ANSPSPRGVFSLPRPFLAPSGRRQPSTARVPNPPPSVSSLCPSPRRASGRAHRPQGCGRRGEERRDHRPPTCPCPGWVAQVRIHTDKATGASRGYAHVHFEDDASVDAAVGLNQSSLQGRQLKVMYAQPKAV</sequence>
<dbReference type="PANTHER" id="PTHR23236:SF108">
    <property type="entry name" value="OS03G0123200 PROTEIN"/>
    <property type="match status" value="1"/>
</dbReference>
<dbReference type="InterPro" id="IPR035979">
    <property type="entry name" value="RBD_domain_sf"/>
</dbReference>
<dbReference type="PROSITE" id="PS50102">
    <property type="entry name" value="RRM"/>
    <property type="match status" value="1"/>
</dbReference>
<gene>
    <name evidence="5" type="ORF">TSPGSL018_14854</name>
</gene>
<dbReference type="Gene3D" id="3.30.70.330">
    <property type="match status" value="1"/>
</dbReference>
<feature type="compositionally biased region" description="Basic and acidic residues" evidence="3">
    <location>
        <begin position="59"/>
        <end position="69"/>
    </location>
</feature>
<protein>
    <recommendedName>
        <fullName evidence="4">RRM domain-containing protein</fullName>
    </recommendedName>
</protein>
<dbReference type="InterPro" id="IPR000504">
    <property type="entry name" value="RRM_dom"/>
</dbReference>
<feature type="domain" description="RRM" evidence="4">
    <location>
        <begin position="76"/>
        <end position="129"/>
    </location>
</feature>
<organism evidence="5">
    <name type="scientific">Tetraselmis sp. GSL018</name>
    <dbReference type="NCBI Taxonomy" id="582737"/>
    <lineage>
        <taxon>Eukaryota</taxon>
        <taxon>Viridiplantae</taxon>
        <taxon>Chlorophyta</taxon>
        <taxon>core chlorophytes</taxon>
        <taxon>Chlorodendrophyceae</taxon>
        <taxon>Chlorodendrales</taxon>
        <taxon>Chlorodendraceae</taxon>
        <taxon>Tetraselmis</taxon>
    </lineage>
</organism>
<evidence type="ECO:0000313" key="5">
    <source>
        <dbReference type="EMBL" id="JAC78547.1"/>
    </source>
</evidence>
<dbReference type="PANTHER" id="PTHR23236">
    <property type="entry name" value="EUKARYOTIC TRANSLATION INITIATION FACTOR 4B/4H"/>
    <property type="match status" value="1"/>
</dbReference>
<feature type="non-terminal residue" evidence="5">
    <location>
        <position position="1"/>
    </location>
</feature>
<evidence type="ECO:0000256" key="1">
    <source>
        <dbReference type="ARBA" id="ARBA00022884"/>
    </source>
</evidence>
<evidence type="ECO:0000256" key="3">
    <source>
        <dbReference type="SAM" id="MobiDB-lite"/>
    </source>
</evidence>
<dbReference type="InterPro" id="IPR012677">
    <property type="entry name" value="Nucleotide-bd_a/b_plait_sf"/>
</dbReference>
<evidence type="ECO:0000259" key="4">
    <source>
        <dbReference type="PROSITE" id="PS50102"/>
    </source>
</evidence>